<comment type="caution">
    <text evidence="2">The sequence shown here is derived from an EMBL/GenBank/DDBJ whole genome shotgun (WGS) entry which is preliminary data.</text>
</comment>
<feature type="region of interest" description="Disordered" evidence="1">
    <location>
        <begin position="45"/>
        <end position="95"/>
    </location>
</feature>
<gene>
    <name evidence="2" type="ORF">HZH68_014024</name>
</gene>
<reference evidence="2" key="1">
    <citation type="journal article" date="2020" name="G3 (Bethesda)">
        <title>High-Quality Assemblies for Three Invasive Social Wasps from the &lt;i&gt;Vespula&lt;/i&gt; Genus.</title>
        <authorList>
            <person name="Harrop T.W.R."/>
            <person name="Guhlin J."/>
            <person name="McLaughlin G.M."/>
            <person name="Permina E."/>
            <person name="Stockwell P."/>
            <person name="Gilligan J."/>
            <person name="Le Lec M.F."/>
            <person name="Gruber M.A.M."/>
            <person name="Quinn O."/>
            <person name="Lovegrove M."/>
            <person name="Duncan E.J."/>
            <person name="Remnant E.J."/>
            <person name="Van Eeckhoven J."/>
            <person name="Graham B."/>
            <person name="Knapp R.A."/>
            <person name="Langford K.W."/>
            <person name="Kronenberg Z."/>
            <person name="Press M.O."/>
            <person name="Eacker S.M."/>
            <person name="Wilson-Rankin E.E."/>
            <person name="Purcell J."/>
            <person name="Lester P.J."/>
            <person name="Dearden P.K."/>
        </authorList>
    </citation>
    <scope>NUCLEOTIDE SEQUENCE</scope>
    <source>
        <strain evidence="2">Linc-1</strain>
    </source>
</reference>
<evidence type="ECO:0000313" key="3">
    <source>
        <dbReference type="Proteomes" id="UP000617340"/>
    </source>
</evidence>
<proteinExistence type="predicted"/>
<dbReference type="AlphaFoldDB" id="A0A834MVW6"/>
<dbReference type="EMBL" id="JACSDZ010000016">
    <property type="protein sequence ID" value="KAF7385594.1"/>
    <property type="molecule type" value="Genomic_DNA"/>
</dbReference>
<accession>A0A834MVW6</accession>
<keyword evidence="3" id="KW-1185">Reference proteome</keyword>
<feature type="compositionally biased region" description="Acidic residues" evidence="1">
    <location>
        <begin position="57"/>
        <end position="88"/>
    </location>
</feature>
<protein>
    <submittedName>
        <fullName evidence="2">Uncharacterized protein</fullName>
    </submittedName>
</protein>
<sequence>MVLFCSSLNVEFTRRLANQLVVNSRPSISLDLSLSIAGAVNALGAEPSGAEPSVKEVEDEEENEKDEDKDEEEKEYEKEEEEEEEEEEKERGDVN</sequence>
<organism evidence="2 3">
    <name type="scientific">Vespula germanica</name>
    <name type="common">German yellow jacket</name>
    <name type="synonym">Paravespula germanica</name>
    <dbReference type="NCBI Taxonomy" id="30212"/>
    <lineage>
        <taxon>Eukaryota</taxon>
        <taxon>Metazoa</taxon>
        <taxon>Ecdysozoa</taxon>
        <taxon>Arthropoda</taxon>
        <taxon>Hexapoda</taxon>
        <taxon>Insecta</taxon>
        <taxon>Pterygota</taxon>
        <taxon>Neoptera</taxon>
        <taxon>Endopterygota</taxon>
        <taxon>Hymenoptera</taxon>
        <taxon>Apocrita</taxon>
        <taxon>Aculeata</taxon>
        <taxon>Vespoidea</taxon>
        <taxon>Vespidae</taxon>
        <taxon>Vespinae</taxon>
        <taxon>Vespula</taxon>
    </lineage>
</organism>
<evidence type="ECO:0000256" key="1">
    <source>
        <dbReference type="SAM" id="MobiDB-lite"/>
    </source>
</evidence>
<dbReference type="Proteomes" id="UP000617340">
    <property type="component" value="Unassembled WGS sequence"/>
</dbReference>
<evidence type="ECO:0000313" key="2">
    <source>
        <dbReference type="EMBL" id="KAF7385594.1"/>
    </source>
</evidence>
<name>A0A834MVW6_VESGE</name>